<accession>A0A239LS28</accession>
<sequence length="391" mass="42519">MRIEELSACILVIGASLAAAAQAPARLKTPVLPASEFRVTVSEEPASRLPPFAKCTGDAAETLNCRVFTVKLTNLGSHAVWLGGTVCQPVEITFERQVRGQWNWIGGEPQYEACKQPAHTYASSWTNVRLAPGESTTHTGRMLFKGDAFAAYPYAPGATPMRARWKLRGCLEGAPGVNCIEALETAPWPPPIWANEWTSAVSEPFTVVAPPLPQLEAPKLEISLTAEMMDPAKGLADQPEWLSRACRAETAGSMDCVLLRYRVRNTGLLPVSVGHMTCSDESMWPEYRRPGDADWKSPGMKGYDCTMNYMKWDRIDPGSVLEGETIPRFAGAGVDIHPIRAAGAYQIRLSYAPEICVLSVADGFCLTQPQRADKAVSNGVTIRTTAALAEH</sequence>
<evidence type="ECO:0000313" key="2">
    <source>
        <dbReference type="Proteomes" id="UP000198356"/>
    </source>
</evidence>
<gene>
    <name evidence="1" type="ORF">SAMN05421770_107201</name>
</gene>
<dbReference type="AlphaFoldDB" id="A0A239LS28"/>
<name>A0A239LS28_9BACT</name>
<proteinExistence type="predicted"/>
<dbReference type="Proteomes" id="UP000198356">
    <property type="component" value="Unassembled WGS sequence"/>
</dbReference>
<keyword evidence="2" id="KW-1185">Reference proteome</keyword>
<reference evidence="1 2" key="1">
    <citation type="submission" date="2017-06" db="EMBL/GenBank/DDBJ databases">
        <authorList>
            <person name="Kim H.J."/>
            <person name="Triplett B.A."/>
        </authorList>
    </citation>
    <scope>NUCLEOTIDE SEQUENCE [LARGE SCALE GENOMIC DNA]</scope>
    <source>
        <strain evidence="1 2">DSM 18704</strain>
    </source>
</reference>
<protein>
    <submittedName>
        <fullName evidence="1">Uncharacterized protein</fullName>
    </submittedName>
</protein>
<organism evidence="1 2">
    <name type="scientific">Granulicella rosea</name>
    <dbReference type="NCBI Taxonomy" id="474952"/>
    <lineage>
        <taxon>Bacteria</taxon>
        <taxon>Pseudomonadati</taxon>
        <taxon>Acidobacteriota</taxon>
        <taxon>Terriglobia</taxon>
        <taxon>Terriglobales</taxon>
        <taxon>Acidobacteriaceae</taxon>
        <taxon>Granulicella</taxon>
    </lineage>
</organism>
<evidence type="ECO:0000313" key="1">
    <source>
        <dbReference type="EMBL" id="SNT32613.1"/>
    </source>
</evidence>
<dbReference type="EMBL" id="FZOU01000007">
    <property type="protein sequence ID" value="SNT32613.1"/>
    <property type="molecule type" value="Genomic_DNA"/>
</dbReference>